<reference evidence="6 7" key="1">
    <citation type="submission" date="2017-06" db="EMBL/GenBank/DDBJ databases">
        <title>Genome sequencing of cyanobaciteial culture collection at National Institute for Environmental Studies (NIES).</title>
        <authorList>
            <person name="Hirose Y."/>
            <person name="Shimura Y."/>
            <person name="Fujisawa T."/>
            <person name="Nakamura Y."/>
            <person name="Kawachi M."/>
        </authorList>
    </citation>
    <scope>NUCLEOTIDE SEQUENCE [LARGE SCALE GENOMIC DNA]</scope>
    <source>
        <strain evidence="6 7">NIES-2135</strain>
    </source>
</reference>
<keyword evidence="7" id="KW-1185">Reference proteome</keyword>
<feature type="repeat" description="TPR" evidence="3">
    <location>
        <begin position="140"/>
        <end position="173"/>
    </location>
</feature>
<feature type="repeat" description="TPR" evidence="3">
    <location>
        <begin position="208"/>
        <end position="241"/>
    </location>
</feature>
<feature type="domain" description="CHAT" evidence="5">
    <location>
        <begin position="677"/>
        <end position="973"/>
    </location>
</feature>
<keyword evidence="2 3" id="KW-0802">TPR repeat</keyword>
<evidence type="ECO:0000256" key="3">
    <source>
        <dbReference type="PROSITE-ProRule" id="PRU00339"/>
    </source>
</evidence>
<name>A0A1Z4JMS8_LEPBY</name>
<feature type="repeat" description="TPR" evidence="3">
    <location>
        <begin position="242"/>
        <end position="275"/>
    </location>
</feature>
<dbReference type="InterPro" id="IPR024983">
    <property type="entry name" value="CHAT_dom"/>
</dbReference>
<dbReference type="InterPro" id="IPR011990">
    <property type="entry name" value="TPR-like_helical_dom_sf"/>
</dbReference>
<accession>A0A1Z4JMS8</accession>
<dbReference type="AlphaFoldDB" id="A0A1Z4JMS8"/>
<evidence type="ECO:0000313" key="6">
    <source>
        <dbReference type="EMBL" id="BAY57927.1"/>
    </source>
</evidence>
<feature type="repeat" description="TPR" evidence="3">
    <location>
        <begin position="38"/>
        <end position="71"/>
    </location>
</feature>
<protein>
    <submittedName>
        <fullName evidence="6">Tetratricopeptide repeat domain protein</fullName>
    </submittedName>
</protein>
<keyword evidence="1" id="KW-0677">Repeat</keyword>
<dbReference type="InterPro" id="IPR019734">
    <property type="entry name" value="TPR_rpt"/>
</dbReference>
<feature type="region of interest" description="Disordered" evidence="4">
    <location>
        <begin position="731"/>
        <end position="750"/>
    </location>
</feature>
<evidence type="ECO:0000256" key="4">
    <source>
        <dbReference type="SAM" id="MobiDB-lite"/>
    </source>
</evidence>
<dbReference type="SUPFAM" id="SSF48452">
    <property type="entry name" value="TPR-like"/>
    <property type="match status" value="2"/>
</dbReference>
<dbReference type="Proteomes" id="UP000217895">
    <property type="component" value="Chromosome"/>
</dbReference>
<organism evidence="6 7">
    <name type="scientific">Leptolyngbya boryana NIES-2135</name>
    <dbReference type="NCBI Taxonomy" id="1973484"/>
    <lineage>
        <taxon>Bacteria</taxon>
        <taxon>Bacillati</taxon>
        <taxon>Cyanobacteriota</taxon>
        <taxon>Cyanophyceae</taxon>
        <taxon>Leptolyngbyales</taxon>
        <taxon>Leptolyngbyaceae</taxon>
        <taxon>Leptolyngbya group</taxon>
        <taxon>Leptolyngbya</taxon>
    </lineage>
</organism>
<evidence type="ECO:0000256" key="2">
    <source>
        <dbReference type="ARBA" id="ARBA00022803"/>
    </source>
</evidence>
<dbReference type="EMBL" id="AP018203">
    <property type="protein sequence ID" value="BAY57927.1"/>
    <property type="molecule type" value="Genomic_DNA"/>
</dbReference>
<evidence type="ECO:0000313" key="7">
    <source>
        <dbReference type="Proteomes" id="UP000217895"/>
    </source>
</evidence>
<dbReference type="Pfam" id="PF00515">
    <property type="entry name" value="TPR_1"/>
    <property type="match status" value="2"/>
</dbReference>
<dbReference type="Pfam" id="PF12770">
    <property type="entry name" value="CHAT"/>
    <property type="match status" value="1"/>
</dbReference>
<dbReference type="PROSITE" id="PS50005">
    <property type="entry name" value="TPR"/>
    <property type="match status" value="11"/>
</dbReference>
<dbReference type="Gene3D" id="1.25.40.10">
    <property type="entry name" value="Tetratricopeptide repeat domain"/>
    <property type="match status" value="5"/>
</dbReference>
<evidence type="ECO:0000259" key="5">
    <source>
        <dbReference type="Pfam" id="PF12770"/>
    </source>
</evidence>
<dbReference type="SMART" id="SM00028">
    <property type="entry name" value="TPR"/>
    <property type="match status" value="11"/>
</dbReference>
<proteinExistence type="predicted"/>
<feature type="repeat" description="TPR" evidence="3">
    <location>
        <begin position="174"/>
        <end position="207"/>
    </location>
</feature>
<dbReference type="PANTHER" id="PTHR44943:SF8">
    <property type="entry name" value="TPR REPEAT-CONTAINING PROTEIN MJ0263"/>
    <property type="match status" value="1"/>
</dbReference>
<sequence>MDNFNELLEQGIKALEHDNYERALWFLDKAILLNPHNHKAWNSLGNSLYYLKRYQKALISFEQSIKIKPDSYNPWNGRGNALRELGRCKEAIDSYDQSIRLNPDDREPWNGRGNALYDLGHYKEAIDSYNQSIKLSSDYYNPWNGRGNALRELGHYKEAIDSYNQSIAFKPDYYNPWNGRGNALYDLGHYKEAIDSYNQSIAFKPDYYNPWNGRGNALYDLGHYKEAIDSYNQSIAFKPDYCDPWNGLGNALRELGRYKEAIDSYNQSIKLEPNYCQPWTGRGNVLYDLGQYRESISSYERSIALKPDYCNPWNGRGNALRELGLYQEAMRSYKQAIALKSDYYYSWNGRGNVFYSLKDYGEAITCYDQAIAYSQGQFWQAWDNRGLAILELQGDDKLALTVWDEGIQAILPDSSAYPYGIAMLHRRKAKTLYNSSQNQPSPFQNWLRARENYQKAIDLLPLLDYPKLHLELWQDFLKICQQLGDQRTIQAALQEASAKLQRLLDDPDRSLGEKISLERRFESFKQIQIDSLAQQDPIAAIELAETCKNRCLWRLREDWKASTPNTSYTEIQSLLNETTAAIYWHRSPAAITTFILHHNQPPKILPLTSPKTSSLKPGQQPYPAAAHQLAQFEAWLQQWTALYQNYNYENGKTDPWRQNMELLLFNKLRKILEINSLCKELQPIQTLILIPHRDLHLLPLQSLFPGKFRCTMLPSARLALDHLPTSPLPHSPTLTSIEDPPTHYTKRQSKTPKKMLYAELESTLISTFFSTHSLTSDQATRTALQIHLTQPADFFHFTGHAYHNFDDPLDSALALAGTELLTLRDIFQLNLNPYRLVCLSACETGLTRQRDLTDEYVGLVAGFLKAGVNFVISTLWIVDEISSALFMIRLYENLRRSLSPIDAFREAQTWLKSDYATLIPWYNALSDRLPNHSGHAETLKDAAHLALKDAAIKGMSHRPFEHPYHWAGFMLTGYEVTSP</sequence>
<dbReference type="Pfam" id="PF13414">
    <property type="entry name" value="TPR_11"/>
    <property type="match status" value="4"/>
</dbReference>
<feature type="repeat" description="TPR" evidence="3">
    <location>
        <begin position="106"/>
        <end position="139"/>
    </location>
</feature>
<gene>
    <name evidence="6" type="ORF">NIES2135_48000</name>
</gene>
<dbReference type="PROSITE" id="PS50293">
    <property type="entry name" value="TPR_REGION"/>
    <property type="match status" value="1"/>
</dbReference>
<feature type="repeat" description="TPR" evidence="3">
    <location>
        <begin position="4"/>
        <end position="37"/>
    </location>
</feature>
<dbReference type="PANTHER" id="PTHR44943">
    <property type="entry name" value="CELLULOSE SYNTHASE OPERON PROTEIN C"/>
    <property type="match status" value="1"/>
</dbReference>
<feature type="repeat" description="TPR" evidence="3">
    <location>
        <begin position="310"/>
        <end position="343"/>
    </location>
</feature>
<feature type="repeat" description="TPR" evidence="3">
    <location>
        <begin position="344"/>
        <end position="377"/>
    </location>
</feature>
<evidence type="ECO:0000256" key="1">
    <source>
        <dbReference type="ARBA" id="ARBA00022737"/>
    </source>
</evidence>
<feature type="repeat" description="TPR" evidence="3">
    <location>
        <begin position="276"/>
        <end position="309"/>
    </location>
</feature>
<feature type="repeat" description="TPR" evidence="3">
    <location>
        <begin position="72"/>
        <end position="105"/>
    </location>
</feature>
<dbReference type="InterPro" id="IPR051685">
    <property type="entry name" value="Ycf3/AcsC/BcsC/TPR_MFPF"/>
</dbReference>